<dbReference type="PROSITE" id="PS50109">
    <property type="entry name" value="HIS_KIN"/>
    <property type="match status" value="1"/>
</dbReference>
<feature type="coiled-coil region" evidence="4">
    <location>
        <begin position="142"/>
        <end position="199"/>
    </location>
</feature>
<dbReference type="Gene3D" id="1.10.287.130">
    <property type="match status" value="1"/>
</dbReference>
<keyword evidence="5" id="KW-0812">Transmembrane</keyword>
<evidence type="ECO:0000256" key="5">
    <source>
        <dbReference type="SAM" id="Phobius"/>
    </source>
</evidence>
<comment type="caution">
    <text evidence="7">The sequence shown here is derived from an EMBL/GenBank/DDBJ whole genome shotgun (WGS) entry which is preliminary data.</text>
</comment>
<evidence type="ECO:0000256" key="3">
    <source>
        <dbReference type="ARBA" id="ARBA00022553"/>
    </source>
</evidence>
<dbReference type="SUPFAM" id="SSF47384">
    <property type="entry name" value="Homodimeric domain of signal transducing histidine kinase"/>
    <property type="match status" value="1"/>
</dbReference>
<dbReference type="InterPro" id="IPR003594">
    <property type="entry name" value="HATPase_dom"/>
</dbReference>
<reference evidence="7 8" key="1">
    <citation type="submission" date="2020-08" db="EMBL/GenBank/DDBJ databases">
        <title>Genomic Encyclopedia of Type Strains, Phase IV (KMG-IV): sequencing the most valuable type-strain genomes for metagenomic binning, comparative biology and taxonomic classification.</title>
        <authorList>
            <person name="Goeker M."/>
        </authorList>
    </citation>
    <scope>NUCLEOTIDE SEQUENCE [LARGE SCALE GENOMIC DNA]</scope>
    <source>
        <strain evidence="7 8">DSM 29854</strain>
    </source>
</reference>
<comment type="catalytic activity">
    <reaction evidence="1">
        <text>ATP + protein L-histidine = ADP + protein N-phospho-L-histidine.</text>
        <dbReference type="EC" id="2.7.13.3"/>
    </reaction>
</comment>
<dbReference type="AlphaFoldDB" id="A0A839GQI2"/>
<dbReference type="RefSeq" id="WP_066831545.1">
    <property type="nucleotide sequence ID" value="NZ_JACJIQ010000006.1"/>
</dbReference>
<feature type="transmembrane region" description="Helical" evidence="5">
    <location>
        <begin position="115"/>
        <end position="133"/>
    </location>
</feature>
<dbReference type="GO" id="GO:0000155">
    <property type="term" value="F:phosphorelay sensor kinase activity"/>
    <property type="evidence" value="ECO:0007669"/>
    <property type="project" value="InterPro"/>
</dbReference>
<dbReference type="SMART" id="SM00387">
    <property type="entry name" value="HATPase_c"/>
    <property type="match status" value="1"/>
</dbReference>
<dbReference type="PANTHER" id="PTHR43065:SF42">
    <property type="entry name" value="TWO-COMPONENT SENSOR PPRA"/>
    <property type="match status" value="1"/>
</dbReference>
<keyword evidence="8" id="KW-1185">Reference proteome</keyword>
<keyword evidence="5" id="KW-1133">Transmembrane helix</keyword>
<dbReference type="InterPro" id="IPR036890">
    <property type="entry name" value="HATPase_C_sf"/>
</dbReference>
<keyword evidence="3" id="KW-0597">Phosphoprotein</keyword>
<dbReference type="Proteomes" id="UP000563094">
    <property type="component" value="Unassembled WGS sequence"/>
</dbReference>
<dbReference type="SUPFAM" id="SSF55874">
    <property type="entry name" value="ATPase domain of HSP90 chaperone/DNA topoisomerase II/histidine kinase"/>
    <property type="match status" value="1"/>
</dbReference>
<evidence type="ECO:0000256" key="1">
    <source>
        <dbReference type="ARBA" id="ARBA00000085"/>
    </source>
</evidence>
<accession>A0A839GQI2</accession>
<keyword evidence="7" id="KW-0808">Transferase</keyword>
<feature type="transmembrane region" description="Helical" evidence="5">
    <location>
        <begin position="83"/>
        <end position="103"/>
    </location>
</feature>
<evidence type="ECO:0000313" key="7">
    <source>
        <dbReference type="EMBL" id="MBA9077136.1"/>
    </source>
</evidence>
<dbReference type="Gene3D" id="3.30.565.10">
    <property type="entry name" value="Histidine kinase-like ATPase, C-terminal domain"/>
    <property type="match status" value="1"/>
</dbReference>
<dbReference type="InterPro" id="IPR004358">
    <property type="entry name" value="Sig_transdc_His_kin-like_C"/>
</dbReference>
<dbReference type="SMART" id="SM00388">
    <property type="entry name" value="HisKA"/>
    <property type="match status" value="1"/>
</dbReference>
<feature type="transmembrane region" description="Helical" evidence="5">
    <location>
        <begin position="41"/>
        <end position="71"/>
    </location>
</feature>
<dbReference type="PRINTS" id="PR00344">
    <property type="entry name" value="BCTRLSENSOR"/>
</dbReference>
<dbReference type="EC" id="2.7.13.3" evidence="2"/>
<evidence type="ECO:0000259" key="6">
    <source>
        <dbReference type="PROSITE" id="PS50109"/>
    </source>
</evidence>
<keyword evidence="7" id="KW-0418">Kinase</keyword>
<dbReference type="InterPro" id="IPR036097">
    <property type="entry name" value="HisK_dim/P_sf"/>
</dbReference>
<dbReference type="Pfam" id="PF00512">
    <property type="entry name" value="HisKA"/>
    <property type="match status" value="1"/>
</dbReference>
<dbReference type="InterPro" id="IPR005467">
    <property type="entry name" value="His_kinase_dom"/>
</dbReference>
<dbReference type="InterPro" id="IPR003661">
    <property type="entry name" value="HisK_dim/P_dom"/>
</dbReference>
<dbReference type="CDD" id="cd00082">
    <property type="entry name" value="HisKA"/>
    <property type="match status" value="1"/>
</dbReference>
<organism evidence="7 8">
    <name type="scientific">Rufibacter quisquiliarum</name>
    <dbReference type="NCBI Taxonomy" id="1549639"/>
    <lineage>
        <taxon>Bacteria</taxon>
        <taxon>Pseudomonadati</taxon>
        <taxon>Bacteroidota</taxon>
        <taxon>Cytophagia</taxon>
        <taxon>Cytophagales</taxon>
        <taxon>Hymenobacteraceae</taxon>
        <taxon>Rufibacter</taxon>
    </lineage>
</organism>
<proteinExistence type="predicted"/>
<feature type="domain" description="Histidine kinase" evidence="6">
    <location>
        <begin position="211"/>
        <end position="454"/>
    </location>
</feature>
<dbReference type="EMBL" id="JACJIQ010000006">
    <property type="protein sequence ID" value="MBA9077136.1"/>
    <property type="molecule type" value="Genomic_DNA"/>
</dbReference>
<evidence type="ECO:0000313" key="8">
    <source>
        <dbReference type="Proteomes" id="UP000563094"/>
    </source>
</evidence>
<gene>
    <name evidence="7" type="ORF">FHS90_001847</name>
</gene>
<sequence>MYFFSFLAAFLLLRRLRKSMLLTDQGAKWDKTLNIASWVSLGAFIIFSNWISEFWEDVVGIAYLILVLTLVYKEKDFKMVRSLLQSFYPYVVICLLSLLLKLISPELHNDWDDYITMAALAGFVYIFAAWMSFNKGQKALEVEREKRIVEEKQRKIIEAHKEELERQVAQRTAELTKQKEELLHTVEELQATQAQLIQQEKLASLGELTAGIAHEIQNPLNFVNNFSEVSIELLEELKEEVFQHLPAAEQENAAEILQDLTQNLEKITHHGKRADSIVKGMLQHSRISTGQKEATDLNALADEYLRLSYHGLRAKDKTFNASLVTDFGADLQAISVIPQDMGRVLLNLYNNAFYSVSEKKKKLNGSFTPTVKVSTRRVGNSLEITVQDNGLGVPQQVLDKIFQPFFTTKPTGQGTGLGLSLSYDIITKGHGGELKINTREGEFAEFIITLPLQEGVASGSGQVKGEKVRV</sequence>
<dbReference type="PANTHER" id="PTHR43065">
    <property type="entry name" value="SENSOR HISTIDINE KINASE"/>
    <property type="match status" value="1"/>
</dbReference>
<dbReference type="Pfam" id="PF02518">
    <property type="entry name" value="HATPase_c"/>
    <property type="match status" value="1"/>
</dbReference>
<feature type="coiled-coil region" evidence="4">
    <location>
        <begin position="231"/>
        <end position="267"/>
    </location>
</feature>
<name>A0A839GQI2_9BACT</name>
<keyword evidence="4" id="KW-0175">Coiled coil</keyword>
<protein>
    <recommendedName>
        <fullName evidence="2">histidine kinase</fullName>
        <ecNumber evidence="2">2.7.13.3</ecNumber>
    </recommendedName>
</protein>
<keyword evidence="5" id="KW-0472">Membrane</keyword>
<evidence type="ECO:0000256" key="4">
    <source>
        <dbReference type="SAM" id="Coils"/>
    </source>
</evidence>
<evidence type="ECO:0000256" key="2">
    <source>
        <dbReference type="ARBA" id="ARBA00012438"/>
    </source>
</evidence>